<evidence type="ECO:0000256" key="1">
    <source>
        <dbReference type="SAM" id="SignalP"/>
    </source>
</evidence>
<dbReference type="RefSeq" id="WP_345252917.1">
    <property type="nucleotide sequence ID" value="NZ_BAABGY010000001.1"/>
</dbReference>
<proteinExistence type="predicted"/>
<keyword evidence="4" id="KW-1185">Reference proteome</keyword>
<reference evidence="4" key="1">
    <citation type="journal article" date="2019" name="Int. J. Syst. Evol. Microbiol.">
        <title>The Global Catalogue of Microorganisms (GCM) 10K type strain sequencing project: providing services to taxonomists for standard genome sequencing and annotation.</title>
        <authorList>
            <consortium name="The Broad Institute Genomics Platform"/>
            <consortium name="The Broad Institute Genome Sequencing Center for Infectious Disease"/>
            <person name="Wu L."/>
            <person name="Ma J."/>
        </authorList>
    </citation>
    <scope>NUCLEOTIDE SEQUENCE [LARGE SCALE GENOMIC DNA]</scope>
    <source>
        <strain evidence="4">JCM 17919</strain>
    </source>
</reference>
<dbReference type="SUPFAM" id="SSF74653">
    <property type="entry name" value="TolA/TonB C-terminal domain"/>
    <property type="match status" value="1"/>
</dbReference>
<protein>
    <recommendedName>
        <fullName evidence="2">TonB C-terminal domain-containing protein</fullName>
    </recommendedName>
</protein>
<evidence type="ECO:0000313" key="4">
    <source>
        <dbReference type="Proteomes" id="UP001501725"/>
    </source>
</evidence>
<evidence type="ECO:0000313" key="3">
    <source>
        <dbReference type="EMBL" id="GAA4319067.1"/>
    </source>
</evidence>
<accession>A0ABP8G7V8</accession>
<dbReference type="EMBL" id="BAABGY010000001">
    <property type="protein sequence ID" value="GAA4319067.1"/>
    <property type="molecule type" value="Genomic_DNA"/>
</dbReference>
<gene>
    <name evidence="3" type="ORF">GCM10023184_03670</name>
</gene>
<comment type="caution">
    <text evidence="3">The sequence shown here is derived from an EMBL/GenBank/DDBJ whole genome shotgun (WGS) entry which is preliminary data.</text>
</comment>
<dbReference type="InterPro" id="IPR037682">
    <property type="entry name" value="TonB_C"/>
</dbReference>
<name>A0ABP8G7V8_9BACT</name>
<dbReference type="Pfam" id="PF03544">
    <property type="entry name" value="TonB_C"/>
    <property type="match status" value="1"/>
</dbReference>
<organism evidence="3 4">
    <name type="scientific">Flaviaesturariibacter amylovorans</name>
    <dbReference type="NCBI Taxonomy" id="1084520"/>
    <lineage>
        <taxon>Bacteria</taxon>
        <taxon>Pseudomonadati</taxon>
        <taxon>Bacteroidota</taxon>
        <taxon>Chitinophagia</taxon>
        <taxon>Chitinophagales</taxon>
        <taxon>Chitinophagaceae</taxon>
        <taxon>Flaviaestuariibacter</taxon>
    </lineage>
</organism>
<sequence>MRTLLIGLALCAATHSASAQVADSTAVGITRDSIGAFRKVEIEADYPGGIPAWKNFLYNNLNPDAVAKALPKKTKHFQQTARVQFIVCTDGTVCNVRVINDVHPAVRKEAERAIRESGVWVPAQQGGRKVKAYRTQPITFVITE</sequence>
<feature type="signal peptide" evidence="1">
    <location>
        <begin position="1"/>
        <end position="19"/>
    </location>
</feature>
<evidence type="ECO:0000259" key="2">
    <source>
        <dbReference type="Pfam" id="PF03544"/>
    </source>
</evidence>
<dbReference type="Proteomes" id="UP001501725">
    <property type="component" value="Unassembled WGS sequence"/>
</dbReference>
<feature type="domain" description="TonB C-terminal" evidence="2">
    <location>
        <begin position="80"/>
        <end position="141"/>
    </location>
</feature>
<keyword evidence="1" id="KW-0732">Signal</keyword>
<feature type="chain" id="PRO_5046891576" description="TonB C-terminal domain-containing protein" evidence="1">
    <location>
        <begin position="20"/>
        <end position="144"/>
    </location>
</feature>
<dbReference type="Gene3D" id="3.30.1150.10">
    <property type="match status" value="1"/>
</dbReference>